<protein>
    <recommendedName>
        <fullName evidence="7">Major facilitator superfamily (MFS) profile domain-containing protein</fullName>
    </recommendedName>
</protein>
<feature type="transmembrane region" description="Helical" evidence="6">
    <location>
        <begin position="115"/>
        <end position="134"/>
    </location>
</feature>
<dbReference type="PROSITE" id="PS50850">
    <property type="entry name" value="MFS"/>
    <property type="match status" value="1"/>
</dbReference>
<dbReference type="PANTHER" id="PTHR23501:SF177">
    <property type="entry name" value="MAJOR FACILITATOR SUPERFAMILY (MFS) PROFILE DOMAIN-CONTAINING PROTEIN-RELATED"/>
    <property type="match status" value="1"/>
</dbReference>
<evidence type="ECO:0000256" key="3">
    <source>
        <dbReference type="ARBA" id="ARBA00022692"/>
    </source>
</evidence>
<feature type="transmembrane region" description="Helical" evidence="6">
    <location>
        <begin position="279"/>
        <end position="296"/>
    </location>
</feature>
<comment type="caution">
    <text evidence="8">The sequence shown here is derived from an EMBL/GenBank/DDBJ whole genome shotgun (WGS) entry which is preliminary data.</text>
</comment>
<comment type="subcellular location">
    <subcellularLocation>
        <location evidence="1">Membrane</location>
        <topology evidence="1">Multi-pass membrane protein</topology>
    </subcellularLocation>
</comment>
<keyword evidence="3 6" id="KW-0812">Transmembrane</keyword>
<feature type="transmembrane region" description="Helical" evidence="6">
    <location>
        <begin position="316"/>
        <end position="337"/>
    </location>
</feature>
<keyword evidence="2" id="KW-0813">Transport</keyword>
<keyword evidence="9" id="KW-1185">Reference proteome</keyword>
<evidence type="ECO:0000313" key="9">
    <source>
        <dbReference type="Proteomes" id="UP000803884"/>
    </source>
</evidence>
<feature type="transmembrane region" description="Helical" evidence="6">
    <location>
        <begin position="519"/>
        <end position="539"/>
    </location>
</feature>
<dbReference type="RefSeq" id="XP_069229354.1">
    <property type="nucleotide sequence ID" value="XM_069374185.1"/>
</dbReference>
<dbReference type="GeneID" id="96007023"/>
<dbReference type="InterPro" id="IPR020846">
    <property type="entry name" value="MFS_dom"/>
</dbReference>
<dbReference type="InterPro" id="IPR011701">
    <property type="entry name" value="MFS"/>
</dbReference>
<dbReference type="AlphaFoldDB" id="A0AB34KSS8"/>
<evidence type="ECO:0000256" key="2">
    <source>
        <dbReference type="ARBA" id="ARBA00022448"/>
    </source>
</evidence>
<evidence type="ECO:0000256" key="1">
    <source>
        <dbReference type="ARBA" id="ARBA00004141"/>
    </source>
</evidence>
<evidence type="ECO:0000259" key="7">
    <source>
        <dbReference type="PROSITE" id="PS50850"/>
    </source>
</evidence>
<feature type="transmembrane region" description="Helical" evidence="6">
    <location>
        <begin position="48"/>
        <end position="73"/>
    </location>
</feature>
<dbReference type="PANTHER" id="PTHR23501">
    <property type="entry name" value="MAJOR FACILITATOR SUPERFAMILY"/>
    <property type="match status" value="1"/>
</dbReference>
<feature type="domain" description="Major facilitator superfamily (MFS) profile" evidence="7">
    <location>
        <begin position="50"/>
        <end position="544"/>
    </location>
</feature>
<dbReference type="EMBL" id="JAAQHG020000015">
    <property type="protein sequence ID" value="KAL1586249.1"/>
    <property type="molecule type" value="Genomic_DNA"/>
</dbReference>
<proteinExistence type="predicted"/>
<feature type="transmembrane region" description="Helical" evidence="6">
    <location>
        <begin position="85"/>
        <end position="103"/>
    </location>
</feature>
<dbReference type="InterPro" id="IPR036259">
    <property type="entry name" value="MFS_trans_sf"/>
</dbReference>
<dbReference type="GO" id="GO:0005886">
    <property type="term" value="C:plasma membrane"/>
    <property type="evidence" value="ECO:0007669"/>
    <property type="project" value="TreeGrafter"/>
</dbReference>
<dbReference type="Pfam" id="PF07690">
    <property type="entry name" value="MFS_1"/>
    <property type="match status" value="1"/>
</dbReference>
<dbReference type="Proteomes" id="UP000803884">
    <property type="component" value="Unassembled WGS sequence"/>
</dbReference>
<feature type="transmembrane region" description="Helical" evidence="6">
    <location>
        <begin position="172"/>
        <end position="193"/>
    </location>
</feature>
<dbReference type="FunFam" id="1.20.1250.20:FF:000196">
    <property type="entry name" value="MFS toxin efflux pump (AflT)"/>
    <property type="match status" value="1"/>
</dbReference>
<keyword evidence="4 6" id="KW-1133">Transmembrane helix</keyword>
<sequence>MELPNMHCRDAETTTQRLASSDNNNYYGLGESHEDPAHRNEMKGWKMFSIITALILSIFLCSLDLTIIATAISRITDDFRSLEDVGWYGSAFLLPFATTQSVWGKLYKYFDLKSIFLIAIGVFEVGSAICGAALNSPMLIVGRAVTGIGAAGVVSGCFCIIACSVAPHKRPLYTGVLGATYGVASVMGPLLGGVFTDKVSWRWCFYINLPVGAFAATVIFFTFSVPDTARIPIDRSLPLKEVFFQMDLPGLILIVGAIQCLLLALYWGGVTKPWSSNDIIGTLLGFGLLSLAFIAVEFLQGRYAMVVHGLIRKREVLVGSAFSFFIAGSLLVLIYFLPIYFQAVQGVSAIDSGLRNLALIIPVSICTIIVGGLITLFGYFAPFMLVGSCLTVIGAGLIYTFKADSSPGIWIGYQILTGIAFGLAFQTPIMAAQALAKHEDVATTTAILYFFQLLGASIFVSTAESIFSNKLISSLLVNAPTVDPRVVVAAGATRFRGIFAPTEVEEIVSSYMEGLSATFLLAVVLAGCAALASLFAPWVSIKGKIVVGGA</sequence>
<dbReference type="CDD" id="cd17502">
    <property type="entry name" value="MFS_Azr1_MDR_like"/>
    <property type="match status" value="1"/>
</dbReference>
<feature type="transmembrane region" description="Helical" evidence="6">
    <location>
        <begin position="407"/>
        <end position="425"/>
    </location>
</feature>
<dbReference type="FunFam" id="1.20.1720.10:FF:000012">
    <property type="entry name" value="MFS toxin efflux pump (AflT)"/>
    <property type="match status" value="1"/>
</dbReference>
<accession>A0AB34KSS8</accession>
<evidence type="ECO:0000256" key="4">
    <source>
        <dbReference type="ARBA" id="ARBA00022989"/>
    </source>
</evidence>
<keyword evidence="5 6" id="KW-0472">Membrane</keyword>
<organism evidence="8 9">
    <name type="scientific">Cladosporium halotolerans</name>
    <dbReference type="NCBI Taxonomy" id="1052096"/>
    <lineage>
        <taxon>Eukaryota</taxon>
        <taxon>Fungi</taxon>
        <taxon>Dikarya</taxon>
        <taxon>Ascomycota</taxon>
        <taxon>Pezizomycotina</taxon>
        <taxon>Dothideomycetes</taxon>
        <taxon>Dothideomycetidae</taxon>
        <taxon>Cladosporiales</taxon>
        <taxon>Cladosporiaceae</taxon>
        <taxon>Cladosporium</taxon>
    </lineage>
</organism>
<feature type="transmembrane region" description="Helical" evidence="6">
    <location>
        <begin position="446"/>
        <end position="467"/>
    </location>
</feature>
<feature type="transmembrane region" description="Helical" evidence="6">
    <location>
        <begin position="140"/>
        <end position="165"/>
    </location>
</feature>
<evidence type="ECO:0000313" key="8">
    <source>
        <dbReference type="EMBL" id="KAL1586249.1"/>
    </source>
</evidence>
<reference evidence="8 9" key="1">
    <citation type="journal article" date="2020" name="Microbiol. Resour. Announc.">
        <title>Draft Genome Sequence of a Cladosporium Species Isolated from the Mesophotic Ascidian Didemnum maculosum.</title>
        <authorList>
            <person name="Gioti A."/>
            <person name="Siaperas R."/>
            <person name="Nikolaivits E."/>
            <person name="Le Goff G."/>
            <person name="Ouazzani J."/>
            <person name="Kotoulas G."/>
            <person name="Topakas E."/>
        </authorList>
    </citation>
    <scope>NUCLEOTIDE SEQUENCE [LARGE SCALE GENOMIC DNA]</scope>
    <source>
        <strain evidence="8 9">TM138-S3</strain>
    </source>
</reference>
<feature type="transmembrane region" description="Helical" evidence="6">
    <location>
        <begin position="383"/>
        <end position="401"/>
    </location>
</feature>
<gene>
    <name evidence="8" type="ORF">WHR41_05580</name>
</gene>
<dbReference type="GO" id="GO:0022857">
    <property type="term" value="F:transmembrane transporter activity"/>
    <property type="evidence" value="ECO:0007669"/>
    <property type="project" value="InterPro"/>
</dbReference>
<dbReference type="SUPFAM" id="SSF103473">
    <property type="entry name" value="MFS general substrate transporter"/>
    <property type="match status" value="1"/>
</dbReference>
<dbReference type="Gene3D" id="1.20.1250.20">
    <property type="entry name" value="MFS general substrate transporter like domains"/>
    <property type="match status" value="2"/>
</dbReference>
<feature type="transmembrane region" description="Helical" evidence="6">
    <location>
        <begin position="246"/>
        <end position="267"/>
    </location>
</feature>
<feature type="transmembrane region" description="Helical" evidence="6">
    <location>
        <begin position="205"/>
        <end position="225"/>
    </location>
</feature>
<evidence type="ECO:0000256" key="5">
    <source>
        <dbReference type="ARBA" id="ARBA00023136"/>
    </source>
</evidence>
<feature type="transmembrane region" description="Helical" evidence="6">
    <location>
        <begin position="357"/>
        <end position="376"/>
    </location>
</feature>
<evidence type="ECO:0000256" key="6">
    <source>
        <dbReference type="SAM" id="Phobius"/>
    </source>
</evidence>
<name>A0AB34KSS8_9PEZI</name>